<evidence type="ECO:0000313" key="4">
    <source>
        <dbReference type="EMBL" id="ORY28157.1"/>
    </source>
</evidence>
<gene>
    <name evidence="4" type="ORF">BCR39DRAFT_209581</name>
</gene>
<dbReference type="EMBL" id="MCFC01000033">
    <property type="protein sequence ID" value="ORY28157.1"/>
    <property type="molecule type" value="Genomic_DNA"/>
</dbReference>
<keyword evidence="1" id="KW-0479">Metal-binding</keyword>
<dbReference type="SUPFAM" id="SSF51197">
    <property type="entry name" value="Clavaminate synthase-like"/>
    <property type="match status" value="1"/>
</dbReference>
<evidence type="ECO:0000259" key="3">
    <source>
        <dbReference type="PROSITE" id="PS51471"/>
    </source>
</evidence>
<dbReference type="PANTHER" id="PTHR47990">
    <property type="entry name" value="2-OXOGLUTARATE (2OG) AND FE(II)-DEPENDENT OXYGENASE SUPERFAMILY PROTEIN-RELATED"/>
    <property type="match status" value="1"/>
</dbReference>
<dbReference type="InParanoid" id="A0A1Y2B0Z1"/>
<evidence type="ECO:0000256" key="1">
    <source>
        <dbReference type="RuleBase" id="RU003682"/>
    </source>
</evidence>
<dbReference type="InterPro" id="IPR027443">
    <property type="entry name" value="IPNS-like_sf"/>
</dbReference>
<organism evidence="4 5">
    <name type="scientific">Naematelia encephala</name>
    <dbReference type="NCBI Taxonomy" id="71784"/>
    <lineage>
        <taxon>Eukaryota</taxon>
        <taxon>Fungi</taxon>
        <taxon>Dikarya</taxon>
        <taxon>Basidiomycota</taxon>
        <taxon>Agaricomycotina</taxon>
        <taxon>Tremellomycetes</taxon>
        <taxon>Tremellales</taxon>
        <taxon>Naemateliaceae</taxon>
        <taxon>Naematelia</taxon>
    </lineage>
</organism>
<dbReference type="InterPro" id="IPR044861">
    <property type="entry name" value="IPNS-like_FE2OG_OXY"/>
</dbReference>
<sequence length="351" mass="39297">MTILQSLPIIDPTSYLPHTHLLPSVSLSTSNNRPSRSETANAIHRACRDVGFFYLRVDSFLSPEECNEVVDSGREFFKRPQEEKELIRLEESDGVRGYQRLHQNITKGKADHHEALDLYAPWPSSSSPPTASESMTDSSESPKTTLAPLRGPNQYPSNPASMRHTLERWTEKMKILGEAVMHAMADGLGLDDKEWKDLWGLVNDSFWVMRVIGYPPLPPGAEGISCGEHKDYGCLTFLLADPIPSSLQVLSTSSTWLSADPLPGCLVVNIGEMWSIWSRGLYPATLHRVIHTSPTYRVSVPFFFEPNYHARVKGLEGARRKCLEEGREEVDGGEVMYGDFLLGKVSGNFKY</sequence>
<keyword evidence="1" id="KW-0560">Oxidoreductase</keyword>
<feature type="compositionally biased region" description="Low complexity" evidence="2">
    <location>
        <begin position="121"/>
        <end position="134"/>
    </location>
</feature>
<keyword evidence="1" id="KW-0408">Iron</keyword>
<evidence type="ECO:0000313" key="5">
    <source>
        <dbReference type="Proteomes" id="UP000193986"/>
    </source>
</evidence>
<dbReference type="FunCoup" id="A0A1Y2B0Z1">
    <property type="interactions" value="6"/>
</dbReference>
<dbReference type="InterPro" id="IPR050231">
    <property type="entry name" value="Iron_ascorbate_oxido_reductase"/>
</dbReference>
<feature type="region of interest" description="Disordered" evidence="2">
    <location>
        <begin position="119"/>
        <end position="161"/>
    </location>
</feature>
<reference evidence="4 5" key="1">
    <citation type="submission" date="2016-07" db="EMBL/GenBank/DDBJ databases">
        <title>Pervasive Adenine N6-methylation of Active Genes in Fungi.</title>
        <authorList>
            <consortium name="DOE Joint Genome Institute"/>
            <person name="Mondo S.J."/>
            <person name="Dannebaum R.O."/>
            <person name="Kuo R.C."/>
            <person name="Labutti K."/>
            <person name="Haridas S."/>
            <person name="Kuo A."/>
            <person name="Salamov A."/>
            <person name="Ahrendt S.R."/>
            <person name="Lipzen A."/>
            <person name="Sullivan W."/>
            <person name="Andreopoulos W.B."/>
            <person name="Clum A."/>
            <person name="Lindquist E."/>
            <person name="Daum C."/>
            <person name="Ramamoorthy G.K."/>
            <person name="Gryganskyi A."/>
            <person name="Culley D."/>
            <person name="Magnuson J.K."/>
            <person name="James T.Y."/>
            <person name="O'Malley M.A."/>
            <person name="Stajich J.E."/>
            <person name="Spatafora J.W."/>
            <person name="Visel A."/>
            <person name="Grigoriev I.V."/>
        </authorList>
    </citation>
    <scope>NUCLEOTIDE SEQUENCE [LARGE SCALE GENOMIC DNA]</scope>
    <source>
        <strain evidence="4 5">68-887.2</strain>
    </source>
</reference>
<feature type="compositionally biased region" description="Polar residues" evidence="2">
    <location>
        <begin position="135"/>
        <end position="144"/>
    </location>
</feature>
<accession>A0A1Y2B0Z1</accession>
<evidence type="ECO:0000256" key="2">
    <source>
        <dbReference type="SAM" id="MobiDB-lite"/>
    </source>
</evidence>
<dbReference type="AlphaFoldDB" id="A0A1Y2B0Z1"/>
<dbReference type="OrthoDB" id="288590at2759"/>
<keyword evidence="5" id="KW-1185">Reference proteome</keyword>
<protein>
    <submittedName>
        <fullName evidence="4">Clavaminate synthase-like protein</fullName>
    </submittedName>
</protein>
<proteinExistence type="inferred from homology"/>
<dbReference type="InterPro" id="IPR005123">
    <property type="entry name" value="Oxoglu/Fe-dep_dioxygenase_dom"/>
</dbReference>
<feature type="domain" description="Fe2OG dioxygenase" evidence="3">
    <location>
        <begin position="205"/>
        <end position="306"/>
    </location>
</feature>
<dbReference type="GO" id="GO:0016491">
    <property type="term" value="F:oxidoreductase activity"/>
    <property type="evidence" value="ECO:0007669"/>
    <property type="project" value="UniProtKB-KW"/>
</dbReference>
<dbReference type="Pfam" id="PF14226">
    <property type="entry name" value="DIOX_N"/>
    <property type="match status" value="1"/>
</dbReference>
<dbReference type="Gene3D" id="2.60.120.330">
    <property type="entry name" value="B-lactam Antibiotic, Isopenicillin N Synthase, Chain"/>
    <property type="match status" value="1"/>
</dbReference>
<dbReference type="InterPro" id="IPR026992">
    <property type="entry name" value="DIOX_N"/>
</dbReference>
<comment type="caution">
    <text evidence="4">The sequence shown here is derived from an EMBL/GenBank/DDBJ whole genome shotgun (WGS) entry which is preliminary data.</text>
</comment>
<dbReference type="GO" id="GO:0046872">
    <property type="term" value="F:metal ion binding"/>
    <property type="evidence" value="ECO:0007669"/>
    <property type="project" value="UniProtKB-KW"/>
</dbReference>
<comment type="similarity">
    <text evidence="1">Belongs to the iron/ascorbate-dependent oxidoreductase family.</text>
</comment>
<dbReference type="Proteomes" id="UP000193986">
    <property type="component" value="Unassembled WGS sequence"/>
</dbReference>
<dbReference type="Pfam" id="PF03171">
    <property type="entry name" value="2OG-FeII_Oxy"/>
    <property type="match status" value="1"/>
</dbReference>
<dbReference type="PROSITE" id="PS51471">
    <property type="entry name" value="FE2OG_OXY"/>
    <property type="match status" value="1"/>
</dbReference>
<name>A0A1Y2B0Z1_9TREE</name>
<dbReference type="STRING" id="71784.A0A1Y2B0Z1"/>